<dbReference type="PIRSF" id="PIRSF006078">
    <property type="entry name" value="GlxK"/>
    <property type="match status" value="1"/>
</dbReference>
<dbReference type="AlphaFoldDB" id="D1QTW2"/>
<proteinExistence type="inferred from homology"/>
<dbReference type="Proteomes" id="UP000004079">
    <property type="component" value="Unassembled WGS sequence"/>
</dbReference>
<comment type="similarity">
    <text evidence="1 4">Belongs to the glycerate kinase type-1 family.</text>
</comment>
<dbReference type="GO" id="GO:0008887">
    <property type="term" value="F:glycerate kinase activity"/>
    <property type="evidence" value="ECO:0007669"/>
    <property type="project" value="UniProtKB-UniRule"/>
</dbReference>
<dbReference type="InterPro" id="IPR004381">
    <property type="entry name" value="Glycerate_kinase"/>
</dbReference>
<dbReference type="Pfam" id="PF02595">
    <property type="entry name" value="Gly_kinase"/>
    <property type="match status" value="1"/>
</dbReference>
<evidence type="ECO:0000313" key="5">
    <source>
        <dbReference type="EMBL" id="EFB31292.1"/>
    </source>
</evidence>
<dbReference type="PANTHER" id="PTHR21599:SF0">
    <property type="entry name" value="GLYCERATE KINASE"/>
    <property type="match status" value="1"/>
</dbReference>
<keyword evidence="3 4" id="KW-0418">Kinase</keyword>
<accession>D1QTW2</accession>
<keyword evidence="2 4" id="KW-0808">Transferase</keyword>
<evidence type="ECO:0000313" key="6">
    <source>
        <dbReference type="Proteomes" id="UP000004079"/>
    </source>
</evidence>
<dbReference type="InterPro" id="IPR018193">
    <property type="entry name" value="Glyc_kinase_flavodox-like_fold"/>
</dbReference>
<evidence type="ECO:0000256" key="2">
    <source>
        <dbReference type="ARBA" id="ARBA00022679"/>
    </source>
</evidence>
<reference evidence="5 6" key="1">
    <citation type="submission" date="2009-11" db="EMBL/GenBank/DDBJ databases">
        <authorList>
            <person name="Weinstock G."/>
            <person name="Sodergren E."/>
            <person name="Clifton S."/>
            <person name="Fulton L."/>
            <person name="Fulton B."/>
            <person name="Courtney L."/>
            <person name="Fronick C."/>
            <person name="Harrison M."/>
            <person name="Strong C."/>
            <person name="Farmer C."/>
            <person name="Delahaunty K."/>
            <person name="Markovic C."/>
            <person name="Hall O."/>
            <person name="Minx P."/>
            <person name="Tomlinson C."/>
            <person name="Mitreva M."/>
            <person name="Nelson J."/>
            <person name="Hou S."/>
            <person name="Wollam A."/>
            <person name="Pepin K.H."/>
            <person name="Johnson M."/>
            <person name="Bhonagiri V."/>
            <person name="Nash W.E."/>
            <person name="Warren W."/>
            <person name="Chinwalla A."/>
            <person name="Mardis E.R."/>
            <person name="Wilson R.K."/>
        </authorList>
    </citation>
    <scope>NUCLEOTIDE SEQUENCE [LARGE SCALE GENOMIC DNA]</scope>
    <source>
        <strain evidence="5 6">F0302</strain>
    </source>
</reference>
<dbReference type="InterPro" id="IPR018197">
    <property type="entry name" value="Glycerate_kinase_RE-like"/>
</dbReference>
<dbReference type="HOGENOM" id="CLU_028255_0_0_10"/>
<name>D1QTW2_9BACT</name>
<dbReference type="SUPFAM" id="SSF110738">
    <property type="entry name" value="Glycerate kinase I"/>
    <property type="match status" value="1"/>
</dbReference>
<dbReference type="Gene3D" id="3.90.1510.10">
    <property type="entry name" value="Glycerate kinase, domain 2"/>
    <property type="match status" value="2"/>
</dbReference>
<dbReference type="Gene3D" id="3.40.50.10350">
    <property type="entry name" value="Glycerate kinase, domain 1"/>
    <property type="match status" value="2"/>
</dbReference>
<gene>
    <name evidence="5" type="ORF">HMPREF0971_02443</name>
</gene>
<protein>
    <submittedName>
        <fullName evidence="5">Glycerate kinase</fullName>
        <ecNumber evidence="5">2.7.1.31</ecNumber>
    </submittedName>
</protein>
<dbReference type="EC" id="2.7.1.31" evidence="5"/>
<evidence type="ECO:0000256" key="4">
    <source>
        <dbReference type="PIRNR" id="PIRNR006078"/>
    </source>
</evidence>
<evidence type="ECO:0000256" key="1">
    <source>
        <dbReference type="ARBA" id="ARBA00006284"/>
    </source>
</evidence>
<comment type="caution">
    <text evidence="5">The sequence shown here is derived from an EMBL/GenBank/DDBJ whole genome shotgun (WGS) entry which is preliminary data.</text>
</comment>
<dbReference type="GO" id="GO:0031388">
    <property type="term" value="P:organic acid phosphorylation"/>
    <property type="evidence" value="ECO:0007669"/>
    <property type="project" value="UniProtKB-UniRule"/>
</dbReference>
<dbReference type="InterPro" id="IPR036129">
    <property type="entry name" value="Glycerate_kinase_sf"/>
</dbReference>
<dbReference type="PANTHER" id="PTHR21599">
    <property type="entry name" value="GLYCERATE KINASE"/>
    <property type="match status" value="1"/>
</dbReference>
<organism evidence="5 6">
    <name type="scientific">Segatella oris F0302</name>
    <dbReference type="NCBI Taxonomy" id="649760"/>
    <lineage>
        <taxon>Bacteria</taxon>
        <taxon>Pseudomonadati</taxon>
        <taxon>Bacteroidota</taxon>
        <taxon>Bacteroidia</taxon>
        <taxon>Bacteroidales</taxon>
        <taxon>Prevotellaceae</taxon>
        <taxon>Segatella</taxon>
    </lineage>
</organism>
<dbReference type="STRING" id="649760.HMPREF0971_02443"/>
<dbReference type="EMBL" id="ACUZ02000039">
    <property type="protein sequence ID" value="EFB31292.1"/>
    <property type="molecule type" value="Genomic_DNA"/>
</dbReference>
<dbReference type="NCBIfam" id="TIGR00045">
    <property type="entry name" value="glycerate kinase"/>
    <property type="match status" value="1"/>
</dbReference>
<evidence type="ECO:0000256" key="3">
    <source>
        <dbReference type="ARBA" id="ARBA00022777"/>
    </source>
</evidence>
<sequence length="386" mass="41511">MAKRSGEAITTGLFLYRNIIKKRSFQRRKNQCSAMKYIVAMDSFKGSLSSEEAGNAIAGNIRKRDNKADIQIFSMSDGGDGMLEAFCKATGAKRLSVPTRDALMRRIEAQYGITSDGTAIIETALASGLMRIEPEQRNPMRATSYGTGLLVADALRRGCHKMIIGLGGSATSDAGIGMLRALIETFAPEGNFKDIQSRFDRCEIILASDVTNPLYGPNGAAHVFAAQKGATPPMIEALDARAKQFAEHAAKSMGIDKSLQPGAGAAGGLGYAFMQFLNGKMQSGAELLLKLLDFDNIIADTDLIITGEGKSDSQTLMGKLPAIIMQHACRYHIPTLLISGQIEDHERLMAAGFIAACGVTPADMSLHEAMMRDQAIANIREFPLPL</sequence>